<organism evidence="2 3">
    <name type="scientific">Blattamonas nauphoetae</name>
    <dbReference type="NCBI Taxonomy" id="2049346"/>
    <lineage>
        <taxon>Eukaryota</taxon>
        <taxon>Metamonada</taxon>
        <taxon>Preaxostyla</taxon>
        <taxon>Oxymonadida</taxon>
        <taxon>Blattamonas</taxon>
    </lineage>
</organism>
<dbReference type="Proteomes" id="UP001281761">
    <property type="component" value="Unassembled WGS sequence"/>
</dbReference>
<dbReference type="EMBL" id="JARBJD010000218">
    <property type="protein sequence ID" value="KAK2946797.1"/>
    <property type="molecule type" value="Genomic_DNA"/>
</dbReference>
<name>A0ABQ9X782_9EUKA</name>
<evidence type="ECO:0000256" key="1">
    <source>
        <dbReference type="SAM" id="MobiDB-lite"/>
    </source>
</evidence>
<evidence type="ECO:0000313" key="3">
    <source>
        <dbReference type="Proteomes" id="UP001281761"/>
    </source>
</evidence>
<feature type="compositionally biased region" description="Low complexity" evidence="1">
    <location>
        <begin position="90"/>
        <end position="102"/>
    </location>
</feature>
<feature type="region of interest" description="Disordered" evidence="1">
    <location>
        <begin position="90"/>
        <end position="115"/>
    </location>
</feature>
<proteinExistence type="predicted"/>
<comment type="caution">
    <text evidence="2">The sequence shown here is derived from an EMBL/GenBank/DDBJ whole genome shotgun (WGS) entry which is preliminary data.</text>
</comment>
<reference evidence="2 3" key="1">
    <citation type="journal article" date="2022" name="bioRxiv">
        <title>Genomics of Preaxostyla Flagellates Illuminates Evolutionary Transitions and the Path Towards Mitochondrial Loss.</title>
        <authorList>
            <person name="Novak L.V.F."/>
            <person name="Treitli S.C."/>
            <person name="Pyrih J."/>
            <person name="Halakuc P."/>
            <person name="Pipaliya S.V."/>
            <person name="Vacek V."/>
            <person name="Brzon O."/>
            <person name="Soukal P."/>
            <person name="Eme L."/>
            <person name="Dacks J.B."/>
            <person name="Karnkowska A."/>
            <person name="Elias M."/>
            <person name="Hampl V."/>
        </authorList>
    </citation>
    <scope>NUCLEOTIDE SEQUENCE [LARGE SCALE GENOMIC DNA]</scope>
    <source>
        <strain evidence="2">NAU3</strain>
        <tissue evidence="2">Gut</tissue>
    </source>
</reference>
<accession>A0ABQ9X782</accession>
<protein>
    <submittedName>
        <fullName evidence="2">Uncharacterized protein</fullName>
    </submittedName>
</protein>
<evidence type="ECO:0000313" key="2">
    <source>
        <dbReference type="EMBL" id="KAK2946797.1"/>
    </source>
</evidence>
<sequence>MSWGRFTGLCVRRIEEAVRRLKNKKLSNPRSTRQNRHYAVGTKNELSVTLLEQQTKMLTSLFQLVGASSIVSVIVDLQLLQQDLNPDIVSRSSVGGNSRGPSEQLEEAYQSGGHR</sequence>
<keyword evidence="3" id="KW-1185">Reference proteome</keyword>
<gene>
    <name evidence="2" type="ORF">BLNAU_18255</name>
</gene>